<keyword evidence="3" id="KW-1185">Reference proteome</keyword>
<dbReference type="GO" id="GO:0006629">
    <property type="term" value="P:lipid metabolic process"/>
    <property type="evidence" value="ECO:0007669"/>
    <property type="project" value="InterPro"/>
</dbReference>
<dbReference type="CDD" id="cd08588">
    <property type="entry name" value="PI-PLCc_At5g67130_like"/>
    <property type="match status" value="1"/>
</dbReference>
<keyword evidence="1" id="KW-0732">Signal</keyword>
<dbReference type="Gene3D" id="3.20.20.190">
    <property type="entry name" value="Phosphatidylinositol (PI) phosphodiesterase"/>
    <property type="match status" value="1"/>
</dbReference>
<reference evidence="2" key="1">
    <citation type="submission" date="2021-01" db="EMBL/GenBank/DDBJ databases">
        <title>Adiantum capillus-veneris genome.</title>
        <authorList>
            <person name="Fang Y."/>
            <person name="Liao Q."/>
        </authorList>
    </citation>
    <scope>NUCLEOTIDE SEQUENCE</scope>
    <source>
        <strain evidence="2">H3</strain>
        <tissue evidence="2">Leaf</tissue>
    </source>
</reference>
<dbReference type="SUPFAM" id="SSF51695">
    <property type="entry name" value="PLC-like phosphodiesterases"/>
    <property type="match status" value="1"/>
</dbReference>
<sequence length="370" mass="40758">MRFLAAALLLALCCLHTSQALCFNGQCQLRQICLRSADCATGLFCSTCVANGDLLPRCHRYTATNVTDVRGGLPFNKYAWLTTHNSFAIVGAPSHTGEPIVTFENQEDSIMDQLNNGVRGLMLDMYDFLGDVWLCHSFGGICYNFTAFEPVINTLKGIEGFLSANPTEIVTIFIEDYVRSPNGLTKVFTDAGLKKYWFPVSMMPKNGEDWPTITEMVAKNYRLLVFTSDMTKEASEGIAYNWRYVNENQYGNGGMKTGQCPNRGESAAMNAKSRSLVLMNFFRDNPVQLEACKYNSAPLQAMLPVCYAAAGNRWPNFLAVDFYKRSDGGGTFNALDTLNAGLLCGCSDINVCKLNLPFGVCNTSSSTKPP</sequence>
<evidence type="ECO:0000313" key="2">
    <source>
        <dbReference type="EMBL" id="KAI5062137.1"/>
    </source>
</evidence>
<evidence type="ECO:0000313" key="3">
    <source>
        <dbReference type="Proteomes" id="UP000886520"/>
    </source>
</evidence>
<dbReference type="InterPro" id="IPR017946">
    <property type="entry name" value="PLC-like_Pdiesterase_TIM-brl"/>
</dbReference>
<dbReference type="InterPro" id="IPR051057">
    <property type="entry name" value="PI-PLC_domain"/>
</dbReference>
<evidence type="ECO:0008006" key="4">
    <source>
        <dbReference type="Google" id="ProtNLM"/>
    </source>
</evidence>
<dbReference type="GO" id="GO:0008081">
    <property type="term" value="F:phosphoric diester hydrolase activity"/>
    <property type="evidence" value="ECO:0007669"/>
    <property type="project" value="InterPro"/>
</dbReference>
<dbReference type="EMBL" id="JABFUD020000022">
    <property type="protein sequence ID" value="KAI5062137.1"/>
    <property type="molecule type" value="Genomic_DNA"/>
</dbReference>
<proteinExistence type="predicted"/>
<accession>A0A9D4Z689</accession>
<dbReference type="PANTHER" id="PTHR13593:SF140">
    <property type="entry name" value="PLC-LIKE PHOSPHODIESTERASE"/>
    <property type="match status" value="1"/>
</dbReference>
<protein>
    <recommendedName>
        <fullName evidence="4">PI-PLC X domain-containing protein</fullName>
    </recommendedName>
</protein>
<dbReference type="Proteomes" id="UP000886520">
    <property type="component" value="Chromosome 22"/>
</dbReference>
<feature type="signal peptide" evidence="1">
    <location>
        <begin position="1"/>
        <end position="20"/>
    </location>
</feature>
<feature type="chain" id="PRO_5038403575" description="PI-PLC X domain-containing protein" evidence="1">
    <location>
        <begin position="21"/>
        <end position="370"/>
    </location>
</feature>
<dbReference type="PANTHER" id="PTHR13593">
    <property type="match status" value="1"/>
</dbReference>
<dbReference type="AlphaFoldDB" id="A0A9D4Z689"/>
<dbReference type="PROSITE" id="PS50007">
    <property type="entry name" value="PIPLC_X_DOMAIN"/>
    <property type="match status" value="1"/>
</dbReference>
<organism evidence="2 3">
    <name type="scientific">Adiantum capillus-veneris</name>
    <name type="common">Maidenhair fern</name>
    <dbReference type="NCBI Taxonomy" id="13818"/>
    <lineage>
        <taxon>Eukaryota</taxon>
        <taxon>Viridiplantae</taxon>
        <taxon>Streptophyta</taxon>
        <taxon>Embryophyta</taxon>
        <taxon>Tracheophyta</taxon>
        <taxon>Polypodiopsida</taxon>
        <taxon>Polypodiidae</taxon>
        <taxon>Polypodiales</taxon>
        <taxon>Pteridineae</taxon>
        <taxon>Pteridaceae</taxon>
        <taxon>Vittarioideae</taxon>
        <taxon>Adiantum</taxon>
    </lineage>
</organism>
<comment type="caution">
    <text evidence="2">The sequence shown here is derived from an EMBL/GenBank/DDBJ whole genome shotgun (WGS) entry which is preliminary data.</text>
</comment>
<gene>
    <name evidence="2" type="ORF">GOP47_0022676</name>
</gene>
<dbReference type="OrthoDB" id="7984201at2759"/>
<evidence type="ECO:0000256" key="1">
    <source>
        <dbReference type="SAM" id="SignalP"/>
    </source>
</evidence>
<dbReference type="Pfam" id="PF26178">
    <property type="entry name" value="PI-PLC_cat"/>
    <property type="match status" value="1"/>
</dbReference>
<name>A0A9D4Z689_ADICA</name>